<protein>
    <submittedName>
        <fullName evidence="2">TPR domain protein</fullName>
    </submittedName>
</protein>
<dbReference type="EMBL" id="BIMW01000143">
    <property type="protein sequence ID" value="GCE95597.1"/>
    <property type="molecule type" value="Genomic_DNA"/>
</dbReference>
<evidence type="ECO:0000313" key="3">
    <source>
        <dbReference type="Proteomes" id="UP000326169"/>
    </source>
</evidence>
<evidence type="ECO:0000256" key="1">
    <source>
        <dbReference type="PROSITE-ProRule" id="PRU00339"/>
    </source>
</evidence>
<dbReference type="Gene3D" id="1.25.40.10">
    <property type="entry name" value="Tetratricopeptide repeat domain"/>
    <property type="match status" value="1"/>
</dbReference>
<accession>A0A5M3T9Q6</accession>
<dbReference type="PROSITE" id="PS50005">
    <property type="entry name" value="TPR"/>
    <property type="match status" value="1"/>
</dbReference>
<dbReference type="Proteomes" id="UP000326169">
    <property type="component" value="Unassembled WGS sequence"/>
</dbReference>
<reference evidence="2 3" key="1">
    <citation type="journal article" date="2019" name="J Genomics">
        <title>The Draft Genome of a Hydrogen-producing Cyanobacterium, Arthrospira platensis NIES-46.</title>
        <authorList>
            <person name="Suzuki S."/>
            <person name="Yamaguchi H."/>
            <person name="Kawachi M."/>
        </authorList>
    </citation>
    <scope>NUCLEOTIDE SEQUENCE [LARGE SCALE GENOMIC DNA]</scope>
    <source>
        <strain evidence="2 3">NIES-46</strain>
    </source>
</reference>
<comment type="caution">
    <text evidence="2">The sequence shown here is derived from an EMBL/GenBank/DDBJ whole genome shotgun (WGS) entry which is preliminary data.</text>
</comment>
<feature type="repeat" description="TPR" evidence="1">
    <location>
        <begin position="64"/>
        <end position="97"/>
    </location>
</feature>
<dbReference type="SUPFAM" id="SSF48452">
    <property type="entry name" value="TPR-like"/>
    <property type="match status" value="1"/>
</dbReference>
<sequence>MIKGDRTLYCNNGDRFVVCNTCSLTMKTTEELFKEGFERYQAGEAMDTLIPVFREVCDRSPKNSNAWTSLAWLYLLANKPSAAYKAAKLAVKLNPHDPQARVNLAVSMLELKKPGVRPHVEMAQQMIMADSEWLEEVKKNLDDGLTRKPEWKSLLRVKQWLLEL</sequence>
<gene>
    <name evidence="2" type="ORF">NIES46_36630</name>
</gene>
<dbReference type="InterPro" id="IPR019734">
    <property type="entry name" value="TPR_rpt"/>
</dbReference>
<name>A0A5M3T9Q6_LIMPL</name>
<keyword evidence="1" id="KW-0802">TPR repeat</keyword>
<organism evidence="2 3">
    <name type="scientific">Limnospira platensis NIES-46</name>
    <dbReference type="NCBI Taxonomy" id="1236695"/>
    <lineage>
        <taxon>Bacteria</taxon>
        <taxon>Bacillati</taxon>
        <taxon>Cyanobacteriota</taxon>
        <taxon>Cyanophyceae</taxon>
        <taxon>Oscillatoriophycideae</taxon>
        <taxon>Oscillatoriales</taxon>
        <taxon>Sirenicapillariaceae</taxon>
        <taxon>Limnospira</taxon>
    </lineage>
</organism>
<keyword evidence="3" id="KW-1185">Reference proteome</keyword>
<dbReference type="InterPro" id="IPR011990">
    <property type="entry name" value="TPR-like_helical_dom_sf"/>
</dbReference>
<proteinExistence type="predicted"/>
<evidence type="ECO:0000313" key="2">
    <source>
        <dbReference type="EMBL" id="GCE95597.1"/>
    </source>
</evidence>